<evidence type="ECO:0000256" key="2">
    <source>
        <dbReference type="ARBA" id="ARBA00022840"/>
    </source>
</evidence>
<organism evidence="4 5">
    <name type="scientific">Actinoallomurus bryophytorum</name>
    <dbReference type="NCBI Taxonomy" id="1490222"/>
    <lineage>
        <taxon>Bacteria</taxon>
        <taxon>Bacillati</taxon>
        <taxon>Actinomycetota</taxon>
        <taxon>Actinomycetes</taxon>
        <taxon>Streptosporangiales</taxon>
        <taxon>Thermomonosporaceae</taxon>
        <taxon>Actinoallomurus</taxon>
    </lineage>
</organism>
<keyword evidence="2" id="KW-0067">ATP-binding</keyword>
<accession>A0A543CSH4</accession>
<dbReference type="PROSITE" id="PS50043">
    <property type="entry name" value="HTH_LUXR_2"/>
    <property type="match status" value="1"/>
</dbReference>
<dbReference type="GO" id="GO:0005524">
    <property type="term" value="F:ATP binding"/>
    <property type="evidence" value="ECO:0007669"/>
    <property type="project" value="UniProtKB-KW"/>
</dbReference>
<dbReference type="InterPro" id="IPR016032">
    <property type="entry name" value="Sig_transdc_resp-reg_C-effctor"/>
</dbReference>
<dbReference type="CDD" id="cd06170">
    <property type="entry name" value="LuxR_C_like"/>
    <property type="match status" value="1"/>
</dbReference>
<reference evidence="4 5" key="1">
    <citation type="submission" date="2019-06" db="EMBL/GenBank/DDBJ databases">
        <title>Sequencing the genomes of 1000 actinobacteria strains.</title>
        <authorList>
            <person name="Klenk H.-P."/>
        </authorList>
    </citation>
    <scope>NUCLEOTIDE SEQUENCE [LARGE SCALE GENOMIC DNA]</scope>
    <source>
        <strain evidence="4 5">DSM 102200</strain>
    </source>
</reference>
<dbReference type="InterPro" id="IPR041664">
    <property type="entry name" value="AAA_16"/>
</dbReference>
<dbReference type="Pfam" id="PF13191">
    <property type="entry name" value="AAA_16"/>
    <property type="match status" value="1"/>
</dbReference>
<dbReference type="PRINTS" id="PR00038">
    <property type="entry name" value="HTHLUXR"/>
</dbReference>
<evidence type="ECO:0000259" key="3">
    <source>
        <dbReference type="PROSITE" id="PS50043"/>
    </source>
</evidence>
<dbReference type="Proteomes" id="UP000316096">
    <property type="component" value="Unassembled WGS sequence"/>
</dbReference>
<dbReference type="SUPFAM" id="SSF52540">
    <property type="entry name" value="P-loop containing nucleoside triphosphate hydrolases"/>
    <property type="match status" value="1"/>
</dbReference>
<evidence type="ECO:0000256" key="1">
    <source>
        <dbReference type="ARBA" id="ARBA00022741"/>
    </source>
</evidence>
<dbReference type="InterPro" id="IPR000792">
    <property type="entry name" value="Tscrpt_reg_LuxR_C"/>
</dbReference>
<dbReference type="InterPro" id="IPR027417">
    <property type="entry name" value="P-loop_NTPase"/>
</dbReference>
<dbReference type="GO" id="GO:0003677">
    <property type="term" value="F:DNA binding"/>
    <property type="evidence" value="ECO:0007669"/>
    <property type="project" value="InterPro"/>
</dbReference>
<dbReference type="PROSITE" id="PS00622">
    <property type="entry name" value="HTH_LUXR_1"/>
    <property type="match status" value="1"/>
</dbReference>
<evidence type="ECO:0000313" key="4">
    <source>
        <dbReference type="EMBL" id="TQL99950.1"/>
    </source>
</evidence>
<dbReference type="PANTHER" id="PTHR16305:SF35">
    <property type="entry name" value="TRANSCRIPTIONAL ACTIVATOR DOMAIN"/>
    <property type="match status" value="1"/>
</dbReference>
<protein>
    <submittedName>
        <fullName evidence="4">Regulatory LuxR family protein</fullName>
    </submittedName>
</protein>
<dbReference type="Gene3D" id="1.10.10.10">
    <property type="entry name" value="Winged helix-like DNA-binding domain superfamily/Winged helix DNA-binding domain"/>
    <property type="match status" value="1"/>
</dbReference>
<name>A0A543CSH4_9ACTN</name>
<dbReference type="GO" id="GO:0006355">
    <property type="term" value="P:regulation of DNA-templated transcription"/>
    <property type="evidence" value="ECO:0007669"/>
    <property type="project" value="InterPro"/>
</dbReference>
<keyword evidence="5" id="KW-1185">Reference proteome</keyword>
<dbReference type="AlphaFoldDB" id="A0A543CSH4"/>
<dbReference type="GO" id="GO:0004016">
    <property type="term" value="F:adenylate cyclase activity"/>
    <property type="evidence" value="ECO:0007669"/>
    <property type="project" value="TreeGrafter"/>
</dbReference>
<gene>
    <name evidence="4" type="ORF">FB559_5652</name>
</gene>
<sequence>MTDALLERQTEVDALRRTLDDSAAGRGHVVVVEAAPGLGKTTLLRHTRDLADVRGFRVLSARGSELESDFAFGVIRQLFDPVLAEEQGERDRLFKGAAKATEGLFDTADLTEAPPAGSLYLLLNGLYWLLVNLSARSPVALLIDDLQWVDGPSLRFVEFLSRRIDSTPVMVVLTSRPRAYERDAAIAEVMTAPDATVLEPRSLSLTAVAELVRRTLGSEADDDFCTACHATTTGNPLFLRELLRVLASNGTRPVAAAVRTVHEVGPDAVRRHVLGRLRHLPAEARAVARAVAVLGDDTPLGLIARQCSLPVEDAAAAAERLAQAGILEHAEPAAFIHAVVADVVRSLIPLAERSAEHDAAAALLRESGETPARVASHLLRTTPEGRADRVTALLAAADQARERGSPETAAVYLLRARAEPPPAESRSEVSRLLGNCEAHKLALTDADTHLREALALASTPAQWALCAYSLARFRNACGDAPGEVVDLLGRALATPAVAEHPAVATELEAELLGIARSDLGRRPEVLGHLRSYRRRPDASPAVVDAHLSVEAVFSGATADEVAELAGRALATGLPTERSAIWAAAHMMIVADRLEETDRHLRRALRAAVQRGLLFPLALTRGYLARVAFLRGDLAQAQEYTDGDTGPGVQDLARPVLDATRAHLLIEAGDLAGAEALIGGGVLADLDVVDSTHHLWLMGARIRLRIDQGDHVAALDEAITLGRDYARWGGELMLDVPWRLLAAEACHRLGRTERARSLAEEHLRLARAFGAARHIGAALNATALLTDDPRTAGALLAEAVEVLAATSARLDFAKVLEKQGRTLLDTGDRDAGLTAIGRAADVATECHASAMTERLRRLLAHSGVRRTRITSRGVHTLTPAERSAGELATAGLTNRQIAEQLFLSEKTVEAHLSRAYRKLGVRSRTQLAMRMTTVAG</sequence>
<dbReference type="PANTHER" id="PTHR16305">
    <property type="entry name" value="TESTICULAR SOLUBLE ADENYLYL CYCLASE"/>
    <property type="match status" value="1"/>
</dbReference>
<dbReference type="InterPro" id="IPR036388">
    <property type="entry name" value="WH-like_DNA-bd_sf"/>
</dbReference>
<dbReference type="SMART" id="SM00421">
    <property type="entry name" value="HTH_LUXR"/>
    <property type="match status" value="1"/>
</dbReference>
<comment type="caution">
    <text evidence="4">The sequence shown here is derived from an EMBL/GenBank/DDBJ whole genome shotgun (WGS) entry which is preliminary data.</text>
</comment>
<proteinExistence type="predicted"/>
<dbReference type="EMBL" id="VFOZ01000001">
    <property type="protein sequence ID" value="TQL99950.1"/>
    <property type="molecule type" value="Genomic_DNA"/>
</dbReference>
<feature type="domain" description="HTH luxR-type" evidence="3">
    <location>
        <begin position="869"/>
        <end position="934"/>
    </location>
</feature>
<dbReference type="OrthoDB" id="3178131at2"/>
<dbReference type="SUPFAM" id="SSF46894">
    <property type="entry name" value="C-terminal effector domain of the bipartite response regulators"/>
    <property type="match status" value="1"/>
</dbReference>
<dbReference type="GO" id="GO:0005737">
    <property type="term" value="C:cytoplasm"/>
    <property type="evidence" value="ECO:0007669"/>
    <property type="project" value="TreeGrafter"/>
</dbReference>
<evidence type="ECO:0000313" key="5">
    <source>
        <dbReference type="Proteomes" id="UP000316096"/>
    </source>
</evidence>
<dbReference type="Pfam" id="PF00196">
    <property type="entry name" value="GerE"/>
    <property type="match status" value="1"/>
</dbReference>
<dbReference type="RefSeq" id="WP_141959130.1">
    <property type="nucleotide sequence ID" value="NZ_VFOZ01000001.1"/>
</dbReference>
<keyword evidence="1" id="KW-0547">Nucleotide-binding</keyword>